<dbReference type="EnsemblMetazoa" id="ISCW019695-RA">
    <property type="protein sequence ID" value="ISCW019695-PA"/>
    <property type="gene ID" value="ISCW019695"/>
</dbReference>
<dbReference type="EMBL" id="ABJB010748573">
    <property type="status" value="NOT_ANNOTATED_CDS"/>
    <property type="molecule type" value="Genomic_DNA"/>
</dbReference>
<organism evidence="2 3">
    <name type="scientific">Ixodes scapularis</name>
    <name type="common">Black-legged tick</name>
    <name type="synonym">Deer tick</name>
    <dbReference type="NCBI Taxonomy" id="6945"/>
    <lineage>
        <taxon>Eukaryota</taxon>
        <taxon>Metazoa</taxon>
        <taxon>Ecdysozoa</taxon>
        <taxon>Arthropoda</taxon>
        <taxon>Chelicerata</taxon>
        <taxon>Arachnida</taxon>
        <taxon>Acari</taxon>
        <taxon>Parasitiformes</taxon>
        <taxon>Ixodida</taxon>
        <taxon>Ixodoidea</taxon>
        <taxon>Ixodidae</taxon>
        <taxon>Ixodinae</taxon>
        <taxon>Ixodes</taxon>
    </lineage>
</organism>
<dbReference type="InParanoid" id="A0A1S4LV95"/>
<evidence type="ECO:0000256" key="1">
    <source>
        <dbReference type="SAM" id="MobiDB-lite"/>
    </source>
</evidence>
<dbReference type="AlphaFoldDB" id="A0A1S4LV95"/>
<evidence type="ECO:0000313" key="3">
    <source>
        <dbReference type="Proteomes" id="UP000001555"/>
    </source>
</evidence>
<sequence>PPPKSERKIEKKKNRNKSGARHNNRASRDISSPSPAGDQRTHEHRRTHNSQRTKTQQRRRQQQQGAHISEECLRALEREREGECES</sequence>
<dbReference type="Proteomes" id="UP000001555">
    <property type="component" value="Unassembled WGS sequence"/>
</dbReference>
<reference evidence="3" key="1">
    <citation type="submission" date="2008-03" db="EMBL/GenBank/DDBJ databases">
        <title>Annotation of Ixodes scapularis.</title>
        <authorList>
            <consortium name="Ixodes scapularis Genome Project Consortium"/>
            <person name="Caler E."/>
            <person name="Hannick L.I."/>
            <person name="Bidwell S."/>
            <person name="Joardar V."/>
            <person name="Thiagarajan M."/>
            <person name="Amedeo P."/>
            <person name="Galinsky K.J."/>
            <person name="Schobel S."/>
            <person name="Inman J."/>
            <person name="Hostetler J."/>
            <person name="Miller J."/>
            <person name="Hammond M."/>
            <person name="Megy K."/>
            <person name="Lawson D."/>
            <person name="Kodira C."/>
            <person name="Sutton G."/>
            <person name="Meyer J."/>
            <person name="Hill C.A."/>
            <person name="Birren B."/>
            <person name="Nene V."/>
            <person name="Collins F."/>
            <person name="Alarcon-Chaidez F."/>
            <person name="Wikel S."/>
            <person name="Strausberg R."/>
        </authorList>
    </citation>
    <scope>NUCLEOTIDE SEQUENCE [LARGE SCALE GENOMIC DNA]</scope>
    <source>
        <strain evidence="3">Wikel</strain>
    </source>
</reference>
<protein>
    <submittedName>
        <fullName evidence="2">Uncharacterized protein</fullName>
    </submittedName>
</protein>
<proteinExistence type="predicted"/>
<accession>A0A1S4LV95</accession>
<feature type="compositionally biased region" description="Basic residues" evidence="1">
    <location>
        <begin position="42"/>
        <end position="61"/>
    </location>
</feature>
<feature type="compositionally biased region" description="Basic residues" evidence="1">
    <location>
        <begin position="10"/>
        <end position="25"/>
    </location>
</feature>
<name>A0A1S4LV95_IXOSC</name>
<evidence type="ECO:0000313" key="2">
    <source>
        <dbReference type="EnsemblMetazoa" id="ISCW019695-PA"/>
    </source>
</evidence>
<keyword evidence="3" id="KW-1185">Reference proteome</keyword>
<feature type="region of interest" description="Disordered" evidence="1">
    <location>
        <begin position="1"/>
        <end position="70"/>
    </location>
</feature>
<dbReference type="VEuPathDB" id="VectorBase:ISCW019695"/>
<reference evidence="2" key="2">
    <citation type="submission" date="2020-05" db="UniProtKB">
        <authorList>
            <consortium name="EnsemblMetazoa"/>
        </authorList>
    </citation>
    <scope>IDENTIFICATION</scope>
    <source>
        <strain evidence="2">wikel</strain>
    </source>
</reference>